<gene>
    <name evidence="1" type="ORF">BN2476_1150006</name>
</gene>
<sequence>MKRESPESLRFAKACGIRAFFLASADHLTLYRDNGFLTSDLEPRFSFRR</sequence>
<name>A0A1N7SUY5_9BURK</name>
<proteinExistence type="predicted"/>
<keyword evidence="2" id="KW-1185">Reference proteome</keyword>
<dbReference type="EMBL" id="CYGY02000115">
    <property type="protein sequence ID" value="SIT51292.1"/>
    <property type="molecule type" value="Genomic_DNA"/>
</dbReference>
<comment type="caution">
    <text evidence="1">The sequence shown here is derived from an EMBL/GenBank/DDBJ whole genome shotgun (WGS) entry which is preliminary data.</text>
</comment>
<accession>A0A1N7SUY5</accession>
<reference evidence="1" key="1">
    <citation type="submission" date="2016-12" db="EMBL/GenBank/DDBJ databases">
        <authorList>
            <person name="Moulin L."/>
        </authorList>
    </citation>
    <scope>NUCLEOTIDE SEQUENCE [LARGE SCALE GENOMIC DNA]</scope>
    <source>
        <strain evidence="1">STM 7183</strain>
    </source>
</reference>
<dbReference type="Proteomes" id="UP000195569">
    <property type="component" value="Unassembled WGS sequence"/>
</dbReference>
<organism evidence="1 2">
    <name type="scientific">Paraburkholderia piptadeniae</name>
    <dbReference type="NCBI Taxonomy" id="1701573"/>
    <lineage>
        <taxon>Bacteria</taxon>
        <taxon>Pseudomonadati</taxon>
        <taxon>Pseudomonadota</taxon>
        <taxon>Betaproteobacteria</taxon>
        <taxon>Burkholderiales</taxon>
        <taxon>Burkholderiaceae</taxon>
        <taxon>Paraburkholderia</taxon>
    </lineage>
</organism>
<protein>
    <submittedName>
        <fullName evidence="1">Uncharacterized protein</fullName>
    </submittedName>
</protein>
<evidence type="ECO:0000313" key="1">
    <source>
        <dbReference type="EMBL" id="SIT51292.1"/>
    </source>
</evidence>
<evidence type="ECO:0000313" key="2">
    <source>
        <dbReference type="Proteomes" id="UP000195569"/>
    </source>
</evidence>
<dbReference type="AlphaFoldDB" id="A0A1N7SUY5"/>